<feature type="compositionally biased region" description="Polar residues" evidence="2">
    <location>
        <begin position="97"/>
        <end position="106"/>
    </location>
</feature>
<keyword evidence="3" id="KW-0472">Membrane</keyword>
<dbReference type="Gene3D" id="2.60.120.200">
    <property type="match status" value="1"/>
</dbReference>
<evidence type="ECO:0000256" key="3">
    <source>
        <dbReference type="SAM" id="Phobius"/>
    </source>
</evidence>
<evidence type="ECO:0000313" key="5">
    <source>
        <dbReference type="EMBL" id="GJJ06074.1"/>
    </source>
</evidence>
<evidence type="ECO:0000256" key="2">
    <source>
        <dbReference type="SAM" id="MobiDB-lite"/>
    </source>
</evidence>
<dbReference type="InterPro" id="IPR050546">
    <property type="entry name" value="Glycosyl_Hydrlase_16"/>
</dbReference>
<dbReference type="Pfam" id="PF00722">
    <property type="entry name" value="Glyco_hydro_16"/>
    <property type="match status" value="1"/>
</dbReference>
<dbReference type="GO" id="GO:0005975">
    <property type="term" value="P:carbohydrate metabolic process"/>
    <property type="evidence" value="ECO:0007669"/>
    <property type="project" value="InterPro"/>
</dbReference>
<accession>A0AAV4ZWE0</accession>
<keyword evidence="3" id="KW-0812">Transmembrane</keyword>
<dbReference type="PANTHER" id="PTHR10963:SF55">
    <property type="entry name" value="GLYCOSIDE HYDROLASE FAMILY 16 PROTEIN"/>
    <property type="match status" value="1"/>
</dbReference>
<name>A0AAV4ZWE0_9AGAM</name>
<organism evidence="5 6">
    <name type="scientific">Clathrus columnatus</name>
    <dbReference type="NCBI Taxonomy" id="1419009"/>
    <lineage>
        <taxon>Eukaryota</taxon>
        <taxon>Fungi</taxon>
        <taxon>Dikarya</taxon>
        <taxon>Basidiomycota</taxon>
        <taxon>Agaricomycotina</taxon>
        <taxon>Agaricomycetes</taxon>
        <taxon>Phallomycetidae</taxon>
        <taxon>Phallales</taxon>
        <taxon>Clathraceae</taxon>
        <taxon>Clathrus</taxon>
    </lineage>
</organism>
<gene>
    <name evidence="5" type="ORF">Clacol_000263</name>
</gene>
<keyword evidence="3" id="KW-1133">Transmembrane helix</keyword>
<proteinExistence type="inferred from homology"/>
<dbReference type="EMBL" id="BPWL01000001">
    <property type="protein sequence ID" value="GJJ06074.1"/>
    <property type="molecule type" value="Genomic_DNA"/>
</dbReference>
<evidence type="ECO:0000256" key="1">
    <source>
        <dbReference type="ARBA" id="ARBA00006865"/>
    </source>
</evidence>
<evidence type="ECO:0000313" key="6">
    <source>
        <dbReference type="Proteomes" id="UP001050691"/>
    </source>
</evidence>
<feature type="region of interest" description="Disordered" evidence="2">
    <location>
        <begin position="181"/>
        <end position="205"/>
    </location>
</feature>
<comment type="caution">
    <text evidence="5">The sequence shown here is derived from an EMBL/GenBank/DDBJ whole genome shotgun (WGS) entry which is preliminary data.</text>
</comment>
<keyword evidence="6" id="KW-1185">Reference proteome</keyword>
<feature type="region of interest" description="Disordered" evidence="2">
    <location>
        <begin position="1"/>
        <end position="161"/>
    </location>
</feature>
<reference evidence="5" key="1">
    <citation type="submission" date="2021-10" db="EMBL/GenBank/DDBJ databases">
        <title>De novo Genome Assembly of Clathrus columnatus (Basidiomycota, Fungi) Using Illumina and Nanopore Sequence Data.</title>
        <authorList>
            <person name="Ogiso-Tanaka E."/>
            <person name="Itagaki H."/>
            <person name="Hosoya T."/>
            <person name="Hosaka K."/>
        </authorList>
    </citation>
    <scope>NUCLEOTIDE SEQUENCE</scope>
    <source>
        <strain evidence="5">MO-923</strain>
    </source>
</reference>
<feature type="domain" description="GH16" evidence="4">
    <location>
        <begin position="310"/>
        <end position="604"/>
    </location>
</feature>
<feature type="compositionally biased region" description="Low complexity" evidence="2">
    <location>
        <begin position="149"/>
        <end position="161"/>
    </location>
</feature>
<comment type="similarity">
    <text evidence="1">Belongs to the glycosyl hydrolase 16 family.</text>
</comment>
<dbReference type="PANTHER" id="PTHR10963">
    <property type="entry name" value="GLYCOSYL HYDROLASE-RELATED"/>
    <property type="match status" value="1"/>
</dbReference>
<dbReference type="InterPro" id="IPR013320">
    <property type="entry name" value="ConA-like_dom_sf"/>
</dbReference>
<dbReference type="GO" id="GO:0004553">
    <property type="term" value="F:hydrolase activity, hydrolyzing O-glycosyl compounds"/>
    <property type="evidence" value="ECO:0007669"/>
    <property type="project" value="InterPro"/>
</dbReference>
<dbReference type="Proteomes" id="UP001050691">
    <property type="component" value="Unassembled WGS sequence"/>
</dbReference>
<protein>
    <recommendedName>
        <fullName evidence="4">GH16 domain-containing protein</fullName>
    </recommendedName>
</protein>
<feature type="transmembrane region" description="Helical" evidence="3">
    <location>
        <begin position="243"/>
        <end position="264"/>
    </location>
</feature>
<dbReference type="SUPFAM" id="SSF49899">
    <property type="entry name" value="Concanavalin A-like lectins/glucanases"/>
    <property type="match status" value="1"/>
</dbReference>
<feature type="compositionally biased region" description="Low complexity" evidence="2">
    <location>
        <begin position="53"/>
        <end position="73"/>
    </location>
</feature>
<dbReference type="PROSITE" id="PS51762">
    <property type="entry name" value="GH16_2"/>
    <property type="match status" value="1"/>
</dbReference>
<dbReference type="InterPro" id="IPR000757">
    <property type="entry name" value="Beta-glucanase-like"/>
</dbReference>
<dbReference type="AlphaFoldDB" id="A0AAV4ZWE0"/>
<evidence type="ECO:0000259" key="4">
    <source>
        <dbReference type="PROSITE" id="PS51762"/>
    </source>
</evidence>
<sequence length="698" mass="77795">MARPPRQSIPSFYLNRRDSDDDFYGTRRLVSDTSDELADNRRSTSDVFADPPSSTDHSSFQQQQTSHSQLQSDPSRFPLSFIQTTTPSNGRPGVAQQIPSAPSPVSRQRIPPPSAYIEPRPDSPASVSRGTDESYFPRPEPPFLRENARFTSSSRSSSAHSFAPAPQLWSGSVASRISVVPSQSGLGSNTPPPAGDTQRARLKRKPKNKFDIKRKSFTSNFLKEPIQKPWLQKRDKWATLGQWLTRFLFLLGICAAGAICYLGAIDIPQLGNLCLVMDDNFDSLDTSTWLQEVKLNGLEDSQKEFQWFTSNSNNSFVQDGKLYIVPTLTSDVIGREAVFNGFKLSLQGCTAPNSTDCSAVSNNGSSTVINPVQSAALSTRKSVSIQYGKVEVTAKMPQGDWLWPAISMFPVENSYGSWPLSGEIDIAMSRGNGMNYPAQGNNFVSSALTWGPTTTLNSWFKTFGWIEQRRASFANQYRTYTLEWNQDFMQVAFSLSRFYIDKRTISGFQISFQKKSLLEQGNFPSVITDGVNEIALPNPWKGRGNNAPFDQPFYLVLSVGVGGQSGWFPDGKGNKPWFDQSATAMHDFALDQDTWFKTWPEDITERAMIVASPTGFSDDIQPRIKPMVSLEINLEPEAWEDPSYPFIKDTWLRVTTHAVTCQIIAWLISTDSMHTSALSVIPPQGTFAQTRRIRSGQL</sequence>